<proteinExistence type="predicted"/>
<gene>
    <name evidence="1" type="ORF">M422DRAFT_250624</name>
</gene>
<dbReference type="EMBL" id="KN837110">
    <property type="protein sequence ID" value="KIJ45839.1"/>
    <property type="molecule type" value="Genomic_DNA"/>
</dbReference>
<sequence length="266" mass="29293">MLASSVRQPLRASATLVSARRSFTSQAPSSTLFRVGTLAPCNVVGFPLTPLDDKYARFKQIVEQTVVPSRVRRGRVYPKTSPFIGNHLFLNVSRSVSGKDQETDNKIINALQSIRDDLAAVGPFKLSMGELSVLPKEKGNVPRDPSAIFQITLRPTLEQSERERANKIFRTIALTLYEAGIIKKNADIDPVFSAVCVSRYNTTFDITALVESLKEFGATDLSRLTEAGGSVNVDLGNFEVNEVILQKLLWVKIADPETKPLTSVKL</sequence>
<evidence type="ECO:0000313" key="1">
    <source>
        <dbReference type="EMBL" id="KIJ45839.1"/>
    </source>
</evidence>
<keyword evidence="2" id="KW-1185">Reference proteome</keyword>
<dbReference type="HOGENOM" id="CLU_1050404_0_0_1"/>
<dbReference type="Proteomes" id="UP000054279">
    <property type="component" value="Unassembled WGS sequence"/>
</dbReference>
<dbReference type="AlphaFoldDB" id="A0A0C9VFT0"/>
<protein>
    <submittedName>
        <fullName evidence="1">Uncharacterized protein</fullName>
    </submittedName>
</protein>
<evidence type="ECO:0000313" key="2">
    <source>
        <dbReference type="Proteomes" id="UP000054279"/>
    </source>
</evidence>
<accession>A0A0C9VFT0</accession>
<organism evidence="1 2">
    <name type="scientific">Sphaerobolus stellatus (strain SS14)</name>
    <dbReference type="NCBI Taxonomy" id="990650"/>
    <lineage>
        <taxon>Eukaryota</taxon>
        <taxon>Fungi</taxon>
        <taxon>Dikarya</taxon>
        <taxon>Basidiomycota</taxon>
        <taxon>Agaricomycotina</taxon>
        <taxon>Agaricomycetes</taxon>
        <taxon>Phallomycetidae</taxon>
        <taxon>Geastrales</taxon>
        <taxon>Sphaerobolaceae</taxon>
        <taxon>Sphaerobolus</taxon>
    </lineage>
</organism>
<reference evidence="1 2" key="1">
    <citation type="submission" date="2014-06" db="EMBL/GenBank/DDBJ databases">
        <title>Evolutionary Origins and Diversification of the Mycorrhizal Mutualists.</title>
        <authorList>
            <consortium name="DOE Joint Genome Institute"/>
            <consortium name="Mycorrhizal Genomics Consortium"/>
            <person name="Kohler A."/>
            <person name="Kuo A."/>
            <person name="Nagy L.G."/>
            <person name="Floudas D."/>
            <person name="Copeland A."/>
            <person name="Barry K.W."/>
            <person name="Cichocki N."/>
            <person name="Veneault-Fourrey C."/>
            <person name="LaButti K."/>
            <person name="Lindquist E.A."/>
            <person name="Lipzen A."/>
            <person name="Lundell T."/>
            <person name="Morin E."/>
            <person name="Murat C."/>
            <person name="Riley R."/>
            <person name="Ohm R."/>
            <person name="Sun H."/>
            <person name="Tunlid A."/>
            <person name="Henrissat B."/>
            <person name="Grigoriev I.V."/>
            <person name="Hibbett D.S."/>
            <person name="Martin F."/>
        </authorList>
    </citation>
    <scope>NUCLEOTIDE SEQUENCE [LARGE SCALE GENOMIC DNA]</scope>
    <source>
        <strain evidence="1 2">SS14</strain>
    </source>
</reference>
<name>A0A0C9VFT0_SPHS4</name>